<accession>A0A3N4HVF3</accession>
<feature type="compositionally biased region" description="Low complexity" evidence="1">
    <location>
        <begin position="97"/>
        <end position="156"/>
    </location>
</feature>
<feature type="compositionally biased region" description="Polar residues" evidence="1">
    <location>
        <begin position="193"/>
        <end position="206"/>
    </location>
</feature>
<evidence type="ECO:0000313" key="2">
    <source>
        <dbReference type="EMBL" id="RPA77843.1"/>
    </source>
</evidence>
<gene>
    <name evidence="2" type="ORF">BJ508DRAFT_309813</name>
</gene>
<feature type="compositionally biased region" description="Low complexity" evidence="1">
    <location>
        <begin position="231"/>
        <end position="263"/>
    </location>
</feature>
<dbReference type="Proteomes" id="UP000275078">
    <property type="component" value="Unassembled WGS sequence"/>
</dbReference>
<dbReference type="AlphaFoldDB" id="A0A3N4HVF3"/>
<feature type="compositionally biased region" description="Low complexity" evidence="1">
    <location>
        <begin position="442"/>
        <end position="458"/>
    </location>
</feature>
<keyword evidence="3" id="KW-1185">Reference proteome</keyword>
<evidence type="ECO:0000313" key="3">
    <source>
        <dbReference type="Proteomes" id="UP000275078"/>
    </source>
</evidence>
<name>A0A3N4HVF3_ASCIM</name>
<feature type="region of interest" description="Disordered" evidence="1">
    <location>
        <begin position="302"/>
        <end position="488"/>
    </location>
</feature>
<organism evidence="2 3">
    <name type="scientific">Ascobolus immersus RN42</name>
    <dbReference type="NCBI Taxonomy" id="1160509"/>
    <lineage>
        <taxon>Eukaryota</taxon>
        <taxon>Fungi</taxon>
        <taxon>Dikarya</taxon>
        <taxon>Ascomycota</taxon>
        <taxon>Pezizomycotina</taxon>
        <taxon>Pezizomycetes</taxon>
        <taxon>Pezizales</taxon>
        <taxon>Ascobolaceae</taxon>
        <taxon>Ascobolus</taxon>
    </lineage>
</organism>
<feature type="compositionally biased region" description="Polar residues" evidence="1">
    <location>
        <begin position="157"/>
        <end position="179"/>
    </location>
</feature>
<sequence>MGLLGKFFRDHGKKDKGSSVVAVADAGLVIVEAEHNLKVKEKSVFTKLSSRPMSFVGKRDSIISAKPTAAPQAPKVDRVQQDRSPYGKEENNGNGGAKASSAPVSSQSSSKFIIGDADVASSSSSTVDSISSTSGENTTADTSPSTSSPSIPLKTTAQSSGSLASMRRTSPLSTVVDSNSLPTPPPSPLPPSRTQVKPQRRSSLINMFSLKKAKSQSNLSLPHPGSPSPPISSNSSSTSLRSTSSRNTTNTGGTSGSGRSRGSFRAPMPLNHPDLAFVPSVEDFTHSSILAGDPLGGNYYLYPKSGRVPPPPRRRTAPAPSPPFPSHPSQYGKQQRFMEPTILEETGGNNPPFNAQRRQNGPRPQDPRRRSMPVPPQHYNNLNMYLAPPQQTRRRSMYNNYENGGMPMPPRNNSFRRPPPGNAGEPRSFGDGRGMGRGQPGQSGHPRQAGQQGQQGQQMAPRGEGQTEKRNEGAEVPNIPTVTVEAAT</sequence>
<proteinExistence type="predicted"/>
<protein>
    <submittedName>
        <fullName evidence="2">Uncharacterized protein</fullName>
    </submittedName>
</protein>
<feature type="compositionally biased region" description="Pro residues" evidence="1">
    <location>
        <begin position="182"/>
        <end position="191"/>
    </location>
</feature>
<evidence type="ECO:0000256" key="1">
    <source>
        <dbReference type="SAM" id="MobiDB-lite"/>
    </source>
</evidence>
<feature type="compositionally biased region" description="Polar residues" evidence="1">
    <location>
        <begin position="347"/>
        <end position="359"/>
    </location>
</feature>
<feature type="compositionally biased region" description="Gly residues" evidence="1">
    <location>
        <begin position="431"/>
        <end position="441"/>
    </location>
</feature>
<dbReference type="EMBL" id="ML119720">
    <property type="protein sequence ID" value="RPA77843.1"/>
    <property type="molecule type" value="Genomic_DNA"/>
</dbReference>
<feature type="compositionally biased region" description="Basic and acidic residues" evidence="1">
    <location>
        <begin position="75"/>
        <end position="91"/>
    </location>
</feature>
<feature type="region of interest" description="Disordered" evidence="1">
    <location>
        <begin position="57"/>
        <end position="273"/>
    </location>
</feature>
<reference evidence="2 3" key="1">
    <citation type="journal article" date="2018" name="Nat. Ecol. Evol.">
        <title>Pezizomycetes genomes reveal the molecular basis of ectomycorrhizal truffle lifestyle.</title>
        <authorList>
            <person name="Murat C."/>
            <person name="Payen T."/>
            <person name="Noel B."/>
            <person name="Kuo A."/>
            <person name="Morin E."/>
            <person name="Chen J."/>
            <person name="Kohler A."/>
            <person name="Krizsan K."/>
            <person name="Balestrini R."/>
            <person name="Da Silva C."/>
            <person name="Montanini B."/>
            <person name="Hainaut M."/>
            <person name="Levati E."/>
            <person name="Barry K.W."/>
            <person name="Belfiori B."/>
            <person name="Cichocki N."/>
            <person name="Clum A."/>
            <person name="Dockter R.B."/>
            <person name="Fauchery L."/>
            <person name="Guy J."/>
            <person name="Iotti M."/>
            <person name="Le Tacon F."/>
            <person name="Lindquist E.A."/>
            <person name="Lipzen A."/>
            <person name="Malagnac F."/>
            <person name="Mello A."/>
            <person name="Molinier V."/>
            <person name="Miyauchi S."/>
            <person name="Poulain J."/>
            <person name="Riccioni C."/>
            <person name="Rubini A."/>
            <person name="Sitrit Y."/>
            <person name="Splivallo R."/>
            <person name="Traeger S."/>
            <person name="Wang M."/>
            <person name="Zifcakova L."/>
            <person name="Wipf D."/>
            <person name="Zambonelli A."/>
            <person name="Paolocci F."/>
            <person name="Nowrousian M."/>
            <person name="Ottonello S."/>
            <person name="Baldrian P."/>
            <person name="Spatafora J.W."/>
            <person name="Henrissat B."/>
            <person name="Nagy L.G."/>
            <person name="Aury J.M."/>
            <person name="Wincker P."/>
            <person name="Grigoriev I.V."/>
            <person name="Bonfante P."/>
            <person name="Martin F.M."/>
        </authorList>
    </citation>
    <scope>NUCLEOTIDE SEQUENCE [LARGE SCALE GENOMIC DNA]</scope>
    <source>
        <strain evidence="2 3">RN42</strain>
    </source>
</reference>